<evidence type="ECO:0000313" key="9">
    <source>
        <dbReference type="Proteomes" id="UP000822688"/>
    </source>
</evidence>
<dbReference type="GO" id="GO:0016020">
    <property type="term" value="C:membrane"/>
    <property type="evidence" value="ECO:0007669"/>
    <property type="project" value="UniProtKB-SubCell"/>
</dbReference>
<dbReference type="GO" id="GO:0055085">
    <property type="term" value="P:transmembrane transport"/>
    <property type="evidence" value="ECO:0007669"/>
    <property type="project" value="InterPro"/>
</dbReference>
<sequence length="356" mass="38389">MQAGAMEALSRANLMDFVLPGSMAVGLSLASWLVLPSVLRKLHNYVESGPKARMLGHEYADSVPFHQSVFGALEDPARLYAGALTFSYIGYLIAPKSLGAQYLGQIRSGIAVASLIWFLYQYKRNIFTRIVSGKTLEKPDRERYLTMDRLSSIGLLVLGSMAFAESCGVAVQSVLTVGGIGGVATAFAARDLLGNLLSGLGIQFSRPFAEGDYITAGDLSGQVVEIGLHSTEMLNRDKFPTTVPNSFFSSQVIVNRSRVRSRGLEVNLPVKLTSLEKLPTVTSEIRSMLNSHPKVSLEDEKPRCHVSQVGAASFNVSIGCNLKPMSIDDFLVTQEEVLLEASRIVVRSGAALGVSA</sequence>
<organism evidence="8 9">
    <name type="scientific">Ceratodon purpureus</name>
    <name type="common">Fire moss</name>
    <name type="synonym">Dicranum purpureum</name>
    <dbReference type="NCBI Taxonomy" id="3225"/>
    <lineage>
        <taxon>Eukaryota</taxon>
        <taxon>Viridiplantae</taxon>
        <taxon>Streptophyta</taxon>
        <taxon>Embryophyta</taxon>
        <taxon>Bryophyta</taxon>
        <taxon>Bryophytina</taxon>
        <taxon>Bryopsida</taxon>
        <taxon>Dicranidae</taxon>
        <taxon>Pseudoditrichales</taxon>
        <taxon>Ditrichaceae</taxon>
        <taxon>Ceratodon</taxon>
    </lineage>
</organism>
<dbReference type="InterPro" id="IPR023408">
    <property type="entry name" value="MscS_beta-dom_sf"/>
</dbReference>
<dbReference type="OrthoDB" id="567160at2759"/>
<evidence type="ECO:0000256" key="1">
    <source>
        <dbReference type="ARBA" id="ARBA00004141"/>
    </source>
</evidence>
<evidence type="ECO:0000256" key="2">
    <source>
        <dbReference type="ARBA" id="ARBA00008017"/>
    </source>
</evidence>
<gene>
    <name evidence="8" type="ORF">KC19_10G155100</name>
</gene>
<dbReference type="PANTHER" id="PTHR30566">
    <property type="entry name" value="YNAI-RELATED MECHANOSENSITIVE ION CHANNEL"/>
    <property type="match status" value="1"/>
</dbReference>
<feature type="transmembrane region" description="Helical" evidence="6">
    <location>
        <begin position="100"/>
        <end position="120"/>
    </location>
</feature>
<comment type="similarity">
    <text evidence="2">Belongs to the MscS (TC 1.A.23) family.</text>
</comment>
<feature type="domain" description="Mechanosensitive ion channel MscS" evidence="7">
    <location>
        <begin position="191"/>
        <end position="258"/>
    </location>
</feature>
<dbReference type="Pfam" id="PF00924">
    <property type="entry name" value="MS_channel_2nd"/>
    <property type="match status" value="1"/>
</dbReference>
<dbReference type="InterPro" id="IPR010920">
    <property type="entry name" value="LSM_dom_sf"/>
</dbReference>
<proteinExistence type="inferred from homology"/>
<keyword evidence="4 6" id="KW-1133">Transmembrane helix</keyword>
<comment type="caution">
    <text evidence="8">The sequence shown here is derived from an EMBL/GenBank/DDBJ whole genome shotgun (WGS) entry which is preliminary data.</text>
</comment>
<keyword evidence="5 6" id="KW-0472">Membrane</keyword>
<dbReference type="SUPFAM" id="SSF50182">
    <property type="entry name" value="Sm-like ribonucleoproteins"/>
    <property type="match status" value="1"/>
</dbReference>
<dbReference type="Gene3D" id="1.10.287.1260">
    <property type="match status" value="1"/>
</dbReference>
<evidence type="ECO:0000313" key="8">
    <source>
        <dbReference type="EMBL" id="KAG0560111.1"/>
    </source>
</evidence>
<dbReference type="Proteomes" id="UP000822688">
    <property type="component" value="Chromosome 10"/>
</dbReference>
<dbReference type="EMBL" id="CM026431">
    <property type="protein sequence ID" value="KAG0560111.1"/>
    <property type="molecule type" value="Genomic_DNA"/>
</dbReference>
<keyword evidence="3 6" id="KW-0812">Transmembrane</keyword>
<dbReference type="SUPFAM" id="SSF82861">
    <property type="entry name" value="Mechanosensitive channel protein MscS (YggB), transmembrane region"/>
    <property type="match status" value="1"/>
</dbReference>
<name>A0A8T0GKQ9_CERPU</name>
<evidence type="ECO:0000256" key="6">
    <source>
        <dbReference type="SAM" id="Phobius"/>
    </source>
</evidence>
<dbReference type="InterPro" id="IPR011014">
    <property type="entry name" value="MscS_channel_TM-2"/>
</dbReference>
<evidence type="ECO:0000259" key="7">
    <source>
        <dbReference type="Pfam" id="PF00924"/>
    </source>
</evidence>
<dbReference type="AlphaFoldDB" id="A0A8T0GKQ9"/>
<protein>
    <recommendedName>
        <fullName evidence="7">Mechanosensitive ion channel MscS domain-containing protein</fullName>
    </recommendedName>
</protein>
<dbReference type="Gene3D" id="2.30.30.60">
    <property type="match status" value="1"/>
</dbReference>
<reference evidence="8" key="1">
    <citation type="submission" date="2020-06" db="EMBL/GenBank/DDBJ databases">
        <title>WGS assembly of Ceratodon purpureus strain R40.</title>
        <authorList>
            <person name="Carey S.B."/>
            <person name="Jenkins J."/>
            <person name="Shu S."/>
            <person name="Lovell J.T."/>
            <person name="Sreedasyam A."/>
            <person name="Maumus F."/>
            <person name="Tiley G.P."/>
            <person name="Fernandez-Pozo N."/>
            <person name="Barry K."/>
            <person name="Chen C."/>
            <person name="Wang M."/>
            <person name="Lipzen A."/>
            <person name="Daum C."/>
            <person name="Saski C.A."/>
            <person name="Payton A.C."/>
            <person name="Mcbreen J.C."/>
            <person name="Conrad R.E."/>
            <person name="Kollar L.M."/>
            <person name="Olsson S."/>
            <person name="Huttunen S."/>
            <person name="Landis J.B."/>
            <person name="Wickett N.J."/>
            <person name="Johnson M.G."/>
            <person name="Rensing S.A."/>
            <person name="Grimwood J."/>
            <person name="Schmutz J."/>
            <person name="Mcdaniel S.F."/>
        </authorList>
    </citation>
    <scope>NUCLEOTIDE SEQUENCE</scope>
    <source>
        <strain evidence="8">R40</strain>
    </source>
</reference>
<evidence type="ECO:0000256" key="3">
    <source>
        <dbReference type="ARBA" id="ARBA00022692"/>
    </source>
</evidence>
<dbReference type="PANTHER" id="PTHR30566:SF5">
    <property type="entry name" value="MECHANOSENSITIVE ION CHANNEL PROTEIN 1, MITOCHONDRIAL-RELATED"/>
    <property type="match status" value="1"/>
</dbReference>
<keyword evidence="9" id="KW-1185">Reference proteome</keyword>
<evidence type="ECO:0000256" key="4">
    <source>
        <dbReference type="ARBA" id="ARBA00022989"/>
    </source>
</evidence>
<accession>A0A8T0GKQ9</accession>
<evidence type="ECO:0000256" key="5">
    <source>
        <dbReference type="ARBA" id="ARBA00023136"/>
    </source>
</evidence>
<dbReference type="InterPro" id="IPR006685">
    <property type="entry name" value="MscS_channel_2nd"/>
</dbReference>
<comment type="subcellular location">
    <subcellularLocation>
        <location evidence="1">Membrane</location>
        <topology evidence="1">Multi-pass membrane protein</topology>
    </subcellularLocation>
</comment>
<feature type="transmembrane region" description="Helical" evidence="6">
    <location>
        <begin position="17"/>
        <end position="35"/>
    </location>
</feature>